<reference evidence="1" key="1">
    <citation type="submission" date="2021-03" db="EMBL/GenBank/DDBJ databases">
        <title>Evolutionary priming and transition to the ectomycorrhizal habit in an iconic lineage of mushroom-forming fungi: is preadaptation a requirement?</title>
        <authorList>
            <consortium name="DOE Joint Genome Institute"/>
            <person name="Looney B.P."/>
            <person name="Miyauchi S."/>
            <person name="Morin E."/>
            <person name="Drula E."/>
            <person name="Courty P.E."/>
            <person name="Chicoki N."/>
            <person name="Fauchery L."/>
            <person name="Kohler A."/>
            <person name="Kuo A."/>
            <person name="LaButti K."/>
            <person name="Pangilinan J."/>
            <person name="Lipzen A."/>
            <person name="Riley R."/>
            <person name="Andreopoulos W."/>
            <person name="He G."/>
            <person name="Johnson J."/>
            <person name="Barry K.W."/>
            <person name="Grigoriev I.V."/>
            <person name="Nagy L."/>
            <person name="Hibbett D."/>
            <person name="Henrissat B."/>
            <person name="Matheny P.B."/>
            <person name="Labbe J."/>
            <person name="Martin A.F."/>
        </authorList>
    </citation>
    <scope>NUCLEOTIDE SEQUENCE</scope>
    <source>
        <strain evidence="1">BPL698</strain>
    </source>
</reference>
<comment type="caution">
    <text evidence="1">The sequence shown here is derived from an EMBL/GenBank/DDBJ whole genome shotgun (WGS) entry which is preliminary data.</text>
</comment>
<dbReference type="Proteomes" id="UP001207468">
    <property type="component" value="Unassembled WGS sequence"/>
</dbReference>
<evidence type="ECO:0000313" key="1">
    <source>
        <dbReference type="EMBL" id="KAI9507438.1"/>
    </source>
</evidence>
<gene>
    <name evidence="1" type="ORF">F5148DRAFT_1205023</name>
</gene>
<proteinExistence type="predicted"/>
<organism evidence="1 2">
    <name type="scientific">Russula earlei</name>
    <dbReference type="NCBI Taxonomy" id="71964"/>
    <lineage>
        <taxon>Eukaryota</taxon>
        <taxon>Fungi</taxon>
        <taxon>Dikarya</taxon>
        <taxon>Basidiomycota</taxon>
        <taxon>Agaricomycotina</taxon>
        <taxon>Agaricomycetes</taxon>
        <taxon>Russulales</taxon>
        <taxon>Russulaceae</taxon>
        <taxon>Russula</taxon>
    </lineage>
</organism>
<sequence length="240" mass="26598">MSVHLPLFLRSNCDLSYYQVTADAWAVRIPQLVRLANRHSRPVLEGVWFITMFIATFAVPAGLHAVILHSLRQKMNQVDARHEARFASVAIAIAIMLLFFGPHVVWKFMGQKRATKLVKQWESEDARRHARGAFVPVWTVKLPGYFSSSTRLIITTPYAATPSFFHPAAYMPSWINGPADSGAPNGIPATYQGVQQQAMYGHVPLYGNSDVGPGLPVPPYVGDRAHEFTDEKAGLNGART</sequence>
<accession>A0ACC0U6V2</accession>
<protein>
    <submittedName>
        <fullName evidence="1">Uncharacterized protein</fullName>
    </submittedName>
</protein>
<dbReference type="EMBL" id="JAGFNK010000125">
    <property type="protein sequence ID" value="KAI9507438.1"/>
    <property type="molecule type" value="Genomic_DNA"/>
</dbReference>
<evidence type="ECO:0000313" key="2">
    <source>
        <dbReference type="Proteomes" id="UP001207468"/>
    </source>
</evidence>
<keyword evidence="2" id="KW-1185">Reference proteome</keyword>
<name>A0ACC0U6V2_9AGAM</name>